<organism evidence="2">
    <name type="scientific">uncultured Desulfobacterium sp</name>
    <dbReference type="NCBI Taxonomy" id="201089"/>
    <lineage>
        <taxon>Bacteria</taxon>
        <taxon>Pseudomonadati</taxon>
        <taxon>Thermodesulfobacteriota</taxon>
        <taxon>Desulfobacteria</taxon>
        <taxon>Desulfobacterales</taxon>
        <taxon>Desulfobacteriaceae</taxon>
        <taxon>Desulfobacterium</taxon>
        <taxon>environmental samples</taxon>
    </lineage>
</organism>
<feature type="region of interest" description="Disordered" evidence="1">
    <location>
        <begin position="1"/>
        <end position="29"/>
    </location>
</feature>
<reference evidence="2" key="1">
    <citation type="submission" date="2018-01" db="EMBL/GenBank/DDBJ databases">
        <authorList>
            <person name="Regsiter A."/>
            <person name="William W."/>
        </authorList>
    </citation>
    <scope>NUCLEOTIDE SEQUENCE</scope>
    <source>
        <strain evidence="2">TRIP AH-1</strain>
    </source>
</reference>
<evidence type="ECO:0000256" key="1">
    <source>
        <dbReference type="SAM" id="MobiDB-lite"/>
    </source>
</evidence>
<evidence type="ECO:0000313" key="2">
    <source>
        <dbReference type="EMBL" id="SPD74626.1"/>
    </source>
</evidence>
<name>A0A445MYR5_9BACT</name>
<sequence>MTSSRSSRPSSGENCSQTAGEPTTNCPTDDEVVVERLIEQVNYGGTDHQREPPERRQYVNLDPSVSGGPHYDYGRVIYLRAKLRWRSGDQTRSLEGKRVYWQVEPYQTNRTDLARSIKHGIDSAGARGTARERTEANREGWTRVVPIYLSNYGDDKFKVRATESNNYMGGMLSRLFNVWKKLYYTLGCMNRHDTGNYSDRVTEATVVSEYQNSFIELERVGEQSTLTHQLLVEKDQINTWASANLPAAAPRTMNFALIDTLAKGAPIDFTREIDPPSNSHSITYSSGSYAFDLSAQNRWLTSAQYYDKRQPAASRTMHTLPNNCVTLTLSGLDYNLTVDVSSIATDELPLNQIHVILNLKKRDFLSGCSSGPVTIVAMRWRERNYSGSEGDATLHTMMHESGHFLGVAPKKLPDESQSDNPYYYDEGSLGVGVGPHCSKNVENPATVAELPATPECIMYHEFRLTMHFCDKCSESLRGRDLSSPSVNGRSAGY</sequence>
<feature type="region of interest" description="Disordered" evidence="1">
    <location>
        <begin position="42"/>
        <end position="63"/>
    </location>
</feature>
<proteinExistence type="predicted"/>
<dbReference type="AlphaFoldDB" id="A0A445MYR5"/>
<dbReference type="EMBL" id="OJIN01000169">
    <property type="protein sequence ID" value="SPD74626.1"/>
    <property type="molecule type" value="Genomic_DNA"/>
</dbReference>
<protein>
    <submittedName>
        <fullName evidence="2">Uncharacterized protein</fullName>
    </submittedName>
</protein>
<accession>A0A445MYR5</accession>
<feature type="compositionally biased region" description="Basic and acidic residues" evidence="1">
    <location>
        <begin position="47"/>
        <end position="57"/>
    </location>
</feature>
<feature type="compositionally biased region" description="Low complexity" evidence="1">
    <location>
        <begin position="1"/>
        <end position="11"/>
    </location>
</feature>
<gene>
    <name evidence="2" type="ORF">PITCH_A290010</name>
</gene>
<feature type="compositionally biased region" description="Polar residues" evidence="1">
    <location>
        <begin position="12"/>
        <end position="27"/>
    </location>
</feature>